<dbReference type="Pfam" id="PF09938">
    <property type="entry name" value="DUF2170"/>
    <property type="match status" value="1"/>
</dbReference>
<evidence type="ECO:0000313" key="1">
    <source>
        <dbReference type="EMBL" id="HAT3897466.1"/>
    </source>
</evidence>
<organism evidence="1">
    <name type="scientific">Citrobacter freundii</name>
    <dbReference type="NCBI Taxonomy" id="546"/>
    <lineage>
        <taxon>Bacteria</taxon>
        <taxon>Pseudomonadati</taxon>
        <taxon>Pseudomonadota</taxon>
        <taxon>Gammaproteobacteria</taxon>
        <taxon>Enterobacterales</taxon>
        <taxon>Enterobacteriaceae</taxon>
        <taxon>Citrobacter</taxon>
        <taxon>Citrobacter freundii complex</taxon>
    </lineage>
</organism>
<reference evidence="5" key="4">
    <citation type="submission" date="2020-06" db="EMBL/GenBank/DDBJ databases">
        <title>REHAB project genomes.</title>
        <authorList>
            <person name="Shaw L.P."/>
        </authorList>
    </citation>
    <scope>NUCLEOTIDE SEQUENCE [LARGE SCALE GENOMIC DNA]</scope>
    <source>
        <strain evidence="5">RHBSTW-00370</strain>
    </source>
</reference>
<dbReference type="EMBL" id="LJEB01000047">
    <property type="protein sequence ID" value="KPR55390.1"/>
    <property type="molecule type" value="Genomic_DNA"/>
</dbReference>
<evidence type="ECO:0000313" key="4">
    <source>
        <dbReference type="Proteomes" id="UP000050520"/>
    </source>
</evidence>
<sequence>MAWNPQVLAEALQTLQELNIDIENNERSLIIKMNDYGDLPLSVLFTSRQIIIETIICPVSSIHQQDEFNVFLLRNQKLLPLSSVGISRVQHDEYYVAFGALSLNSSLDDVVLEMTTLADNALDLAEITEEYTHE</sequence>
<dbReference type="RefSeq" id="WP_003025618.1">
    <property type="nucleotide sequence ID" value="NZ_AP026940.1"/>
</dbReference>
<dbReference type="Proteomes" id="UP000855471">
    <property type="component" value="Unassembled WGS sequence"/>
</dbReference>
<dbReference type="EMBL" id="CP056573">
    <property type="protein sequence ID" value="QLV32483.1"/>
    <property type="molecule type" value="Genomic_DNA"/>
</dbReference>
<reference evidence="4" key="1">
    <citation type="submission" date="2015-09" db="EMBL/GenBank/DDBJ databases">
        <title>Prevalence of NDMs in South Africa.</title>
        <authorList>
            <person name="Osei Sekyere J."/>
            <person name="Govinden U."/>
            <person name="Essack S."/>
            <person name="Haldorsen B."/>
            <person name="Samuelsen O."/>
            <person name="Aasnaes B."/>
            <person name="Sundsfjord A."/>
        </authorList>
    </citation>
    <scope>NUCLEOTIDE SEQUENCE [LARGE SCALE GENOMIC DNA]</scope>
    <source>
        <strain evidence="4">ST62:944112508</strain>
    </source>
</reference>
<protein>
    <submittedName>
        <fullName evidence="1">DUF2170 family protein</fullName>
    </submittedName>
</protein>
<gene>
    <name evidence="2" type="ORF">AN672_11775</name>
    <name evidence="3" type="ORF">HV178_21935</name>
    <name evidence="1" type="ORF">I9Y29_001888</name>
</gene>
<reference evidence="1" key="3">
    <citation type="journal article" date="2018" name="Genome Biol.">
        <title>SKESA: strategic k-mer extension for scrupulous assemblies.</title>
        <authorList>
            <person name="Souvorov A."/>
            <person name="Agarwala R."/>
            <person name="Lipman D.J."/>
        </authorList>
    </citation>
    <scope>NUCLEOTIDE SEQUENCE</scope>
    <source>
        <strain evidence="1">O50</strain>
    </source>
</reference>
<evidence type="ECO:0000313" key="3">
    <source>
        <dbReference type="EMBL" id="QLV32483.1"/>
    </source>
</evidence>
<dbReference type="Proteomes" id="UP000512222">
    <property type="component" value="Chromosome"/>
</dbReference>
<name>A0A0P8HLI0_CITFR</name>
<reference evidence="3" key="6">
    <citation type="journal article" date="2021" name="Microb. Genom.">
        <title>A genomic epidemiological study shows that prevalence of antimicrobial resistance in Enterobacterales is associated with the livestock host, as well as antimicrobial usage.</title>
        <authorList>
            <person name="AbuOun M."/>
            <person name="Jones H."/>
            <person name="Stubberfield E."/>
            <person name="Gilson D."/>
            <person name="Shaw L.P."/>
            <person name="Hubbard A.T.M."/>
            <person name="Chau K.K."/>
            <person name="Sebra R."/>
            <person name="Peto T.E.A."/>
            <person name="Crook D.W."/>
            <person name="Read D.S."/>
            <person name="Gweon H.S."/>
            <person name="Walker A.S."/>
            <person name="Stoesser N."/>
            <person name="Smith R.P."/>
            <person name="Anjum M.F."/>
            <person name="On Behalf Of The Rehab Consortium."/>
        </authorList>
    </citation>
    <scope>NUCLEOTIDE SEQUENCE</scope>
    <source>
        <strain evidence="3">RHBSTW-00370</strain>
    </source>
</reference>
<evidence type="ECO:0000313" key="2">
    <source>
        <dbReference type="EMBL" id="KPR55390.1"/>
    </source>
</evidence>
<reference evidence="2 4" key="2">
    <citation type="journal article" date="2017" name="PLoS ONE">
        <title>Genomic and phenotypic characterisation of fluoroquinolone resistance mechanisms in Enterobacteriaceae in Durban, South Africa.</title>
        <authorList>
            <person name="Osei Sekyere J."/>
            <person name="Amoako D.G."/>
        </authorList>
    </citation>
    <scope>NUCLEOTIDE SEQUENCE [LARGE SCALE GENOMIC DNA]</scope>
    <source>
        <strain evidence="2 4">ST62:944112508</strain>
    </source>
</reference>
<dbReference type="Proteomes" id="UP000050520">
    <property type="component" value="Unassembled WGS sequence"/>
</dbReference>
<dbReference type="InterPro" id="IPR019231">
    <property type="entry name" value="DUF2170"/>
</dbReference>
<accession>A0A0P8HLI0</accession>
<reference evidence="1" key="5">
    <citation type="submission" date="2020-09" db="EMBL/GenBank/DDBJ databases">
        <authorList>
            <consortium name="NCBI Pathogen Detection Project"/>
        </authorList>
    </citation>
    <scope>NUCLEOTIDE SEQUENCE</scope>
    <source>
        <strain evidence="1">O50</strain>
    </source>
</reference>
<dbReference type="EMBL" id="DACSXJ010000009">
    <property type="protein sequence ID" value="HAT3897466.1"/>
    <property type="molecule type" value="Genomic_DNA"/>
</dbReference>
<proteinExistence type="predicted"/>
<dbReference type="AlphaFoldDB" id="A0A0P8HLI0"/>
<evidence type="ECO:0000313" key="5">
    <source>
        <dbReference type="Proteomes" id="UP000512222"/>
    </source>
</evidence>